<evidence type="ECO:0000313" key="9">
    <source>
        <dbReference type="Proteomes" id="UP000053477"/>
    </source>
</evidence>
<dbReference type="InParanoid" id="A0A0H2SC84"/>
<feature type="active site" description="Acyl-ester intermediate" evidence="5">
    <location>
        <position position="230"/>
    </location>
</feature>
<dbReference type="GO" id="GO:0004040">
    <property type="term" value="F:amidase activity"/>
    <property type="evidence" value="ECO:0007669"/>
    <property type="project" value="UniProtKB-EC"/>
</dbReference>
<keyword evidence="4" id="KW-0378">Hydrolase</keyword>
<dbReference type="EC" id="3.5.1.4" evidence="3"/>
<dbReference type="AlphaFoldDB" id="A0A0H2SC84"/>
<reference evidence="8 9" key="1">
    <citation type="submission" date="2015-04" db="EMBL/GenBank/DDBJ databases">
        <title>Complete genome sequence of Schizopora paradoxa KUC8140, a cosmopolitan wood degrader in East Asia.</title>
        <authorList>
            <consortium name="DOE Joint Genome Institute"/>
            <person name="Min B."/>
            <person name="Park H."/>
            <person name="Jang Y."/>
            <person name="Kim J.-J."/>
            <person name="Kim K.H."/>
            <person name="Pangilinan J."/>
            <person name="Lipzen A."/>
            <person name="Riley R."/>
            <person name="Grigoriev I.V."/>
            <person name="Spatafora J.W."/>
            <person name="Choi I.-G."/>
        </authorList>
    </citation>
    <scope>NUCLEOTIDE SEQUENCE [LARGE SCALE GENOMIC DNA]</scope>
    <source>
        <strain evidence="8 9">KUC8140</strain>
    </source>
</reference>
<dbReference type="InterPro" id="IPR020556">
    <property type="entry name" value="Amidase_CS"/>
</dbReference>
<evidence type="ECO:0000256" key="3">
    <source>
        <dbReference type="ARBA" id="ARBA00012922"/>
    </source>
</evidence>
<organism evidence="8 9">
    <name type="scientific">Schizopora paradoxa</name>
    <dbReference type="NCBI Taxonomy" id="27342"/>
    <lineage>
        <taxon>Eukaryota</taxon>
        <taxon>Fungi</taxon>
        <taxon>Dikarya</taxon>
        <taxon>Basidiomycota</taxon>
        <taxon>Agaricomycotina</taxon>
        <taxon>Agaricomycetes</taxon>
        <taxon>Hymenochaetales</taxon>
        <taxon>Schizoporaceae</taxon>
        <taxon>Schizopora</taxon>
    </lineage>
</organism>
<keyword evidence="9" id="KW-1185">Reference proteome</keyword>
<dbReference type="OrthoDB" id="6428749at2759"/>
<feature type="binding site" evidence="6">
    <location>
        <position position="180"/>
    </location>
    <ligand>
        <name>substrate</name>
    </ligand>
</feature>
<dbReference type="SUPFAM" id="SSF75304">
    <property type="entry name" value="Amidase signature (AS) enzymes"/>
    <property type="match status" value="1"/>
</dbReference>
<name>A0A0H2SC84_9AGAM</name>
<feature type="active site" description="Charge relay system" evidence="5">
    <location>
        <position position="131"/>
    </location>
</feature>
<evidence type="ECO:0000256" key="4">
    <source>
        <dbReference type="ARBA" id="ARBA00022801"/>
    </source>
</evidence>
<comment type="similarity">
    <text evidence="2">Belongs to the amidase family.</text>
</comment>
<feature type="binding site" evidence="6">
    <location>
        <begin position="227"/>
        <end position="230"/>
    </location>
    <ligand>
        <name>substrate</name>
    </ligand>
</feature>
<dbReference type="Gene3D" id="3.90.1300.10">
    <property type="entry name" value="Amidase signature (AS) domain"/>
    <property type="match status" value="1"/>
</dbReference>
<accession>A0A0H2SC84</accession>
<dbReference type="Proteomes" id="UP000053477">
    <property type="component" value="Unassembled WGS sequence"/>
</dbReference>
<evidence type="ECO:0000259" key="7">
    <source>
        <dbReference type="Pfam" id="PF01425"/>
    </source>
</evidence>
<dbReference type="InterPro" id="IPR036928">
    <property type="entry name" value="AS_sf"/>
</dbReference>
<feature type="domain" description="Amidase" evidence="7">
    <location>
        <begin position="75"/>
        <end position="545"/>
    </location>
</feature>
<dbReference type="PROSITE" id="PS00571">
    <property type="entry name" value="AMIDASES"/>
    <property type="match status" value="1"/>
</dbReference>
<gene>
    <name evidence="8" type="ORF">SCHPADRAFT_818295</name>
</gene>
<dbReference type="PIRSF" id="PIRSF001221">
    <property type="entry name" value="Amidase_fungi"/>
    <property type="match status" value="1"/>
</dbReference>
<dbReference type="EMBL" id="KQ085887">
    <property type="protein sequence ID" value="KLO19358.1"/>
    <property type="molecule type" value="Genomic_DNA"/>
</dbReference>
<dbReference type="Pfam" id="PF01425">
    <property type="entry name" value="Amidase"/>
    <property type="match status" value="1"/>
</dbReference>
<evidence type="ECO:0000256" key="5">
    <source>
        <dbReference type="PIRSR" id="PIRSR001221-1"/>
    </source>
</evidence>
<proteinExistence type="inferred from homology"/>
<evidence type="ECO:0000256" key="1">
    <source>
        <dbReference type="ARBA" id="ARBA00001311"/>
    </source>
</evidence>
<dbReference type="FunCoup" id="A0A0H2SC84">
    <property type="interactions" value="56"/>
</dbReference>
<feature type="binding site" evidence="6">
    <location>
        <position position="206"/>
    </location>
    <ligand>
        <name>substrate</name>
    </ligand>
</feature>
<evidence type="ECO:0000313" key="8">
    <source>
        <dbReference type="EMBL" id="KLO19358.1"/>
    </source>
</evidence>
<evidence type="ECO:0000256" key="6">
    <source>
        <dbReference type="PIRSR" id="PIRSR001221-2"/>
    </source>
</evidence>
<protein>
    <recommendedName>
        <fullName evidence="3">amidase</fullName>
        <ecNumber evidence="3">3.5.1.4</ecNumber>
    </recommendedName>
</protein>
<sequence>MGSKWETLVADKRKRQTDSIPKEWLISLPSEDCLDVTNVPNECGILTAKELEITELDDVDALLLNLASGKWSSVEVTTAYCKRAFIAQQLTNCLTEIFVERALKRAKELDEHLRKIGKVAGPLHGLPVSLKDQIQVKGLEATLGYASWVGKYSDRDAVIVQILLEAGAVPFVKTNVPQTMIWAETNNLLFGRTVNPHNRKLTAGGSSGGEGALLAMKGSPLGVGTDVGGSVRIPAGFVGIYSLRPSYNRVPYAGAVTTTTEGEESNPTVLGPMSRSLSGIKAFMKVVTAAKPWDRDPLAIKKEWDSDAYALADHGGEGGKNLVFAVMWDNGQIVPHPPVRRALEETKAALIAAGHKVIDWAPFPYERLGKNLERIWLAAGTKFIHDIVAESGEPILPTMGLNPLANGGREFQEGISAYELRQLHQEKQALKEAHLVHWQETAQLTGTGRAVDAIICPMAPGAAPLHGTNDEAYKSFYTSVLSCLNYVAAVFPVTTVDPKLDVRNAPHQFYNKKDQAMFQAYDPEIFKGAPIALQLVGRTLEEEAVIAMTEVVDKALKEYKESKSKL</sequence>
<comment type="catalytic activity">
    <reaction evidence="1">
        <text>a monocarboxylic acid amide + H2O = a monocarboxylate + NH4(+)</text>
        <dbReference type="Rhea" id="RHEA:12020"/>
        <dbReference type="ChEBI" id="CHEBI:15377"/>
        <dbReference type="ChEBI" id="CHEBI:28938"/>
        <dbReference type="ChEBI" id="CHEBI:35757"/>
        <dbReference type="ChEBI" id="CHEBI:83628"/>
        <dbReference type="EC" id="3.5.1.4"/>
    </reaction>
</comment>
<dbReference type="STRING" id="27342.A0A0H2SC84"/>
<feature type="active site" description="Charge relay system" evidence="5">
    <location>
        <position position="206"/>
    </location>
</feature>
<dbReference type="InterPro" id="IPR023631">
    <property type="entry name" value="Amidase_dom"/>
</dbReference>
<evidence type="ECO:0000256" key="2">
    <source>
        <dbReference type="ARBA" id="ARBA00009199"/>
    </source>
</evidence>
<dbReference type="PANTHER" id="PTHR46072">
    <property type="entry name" value="AMIDASE-RELATED-RELATED"/>
    <property type="match status" value="1"/>
</dbReference>